<gene>
    <name evidence="2" type="ORF">RB653_001787</name>
</gene>
<evidence type="ECO:0000313" key="2">
    <source>
        <dbReference type="EMBL" id="KAK5576851.1"/>
    </source>
</evidence>
<keyword evidence="3" id="KW-1185">Reference proteome</keyword>
<sequence>MSTTDNNNHASSSTENNSNSYETRMKSLEDQISNLSLAFTRYMKEPIRESYGNSDNQRSNDESETENEQGLLVEEKCILKKNEIADVNKIFCFPSNFQVNVAPFGTPEGISASSNLKNNDTDLYIVEKRINDILKPILLLSSMISSDKTDIDTELLGYLADSSIQLVVSAQATLARVRRNNISKEIYVSKVNQKEQ</sequence>
<name>A0AAN7TVK1_9MYCE</name>
<evidence type="ECO:0000313" key="3">
    <source>
        <dbReference type="Proteomes" id="UP001344447"/>
    </source>
</evidence>
<evidence type="ECO:0000256" key="1">
    <source>
        <dbReference type="SAM" id="MobiDB-lite"/>
    </source>
</evidence>
<comment type="caution">
    <text evidence="2">The sequence shown here is derived from an EMBL/GenBank/DDBJ whole genome shotgun (WGS) entry which is preliminary data.</text>
</comment>
<feature type="region of interest" description="Disordered" evidence="1">
    <location>
        <begin position="1"/>
        <end position="21"/>
    </location>
</feature>
<organism evidence="2 3">
    <name type="scientific">Dictyostelium firmibasis</name>
    <dbReference type="NCBI Taxonomy" id="79012"/>
    <lineage>
        <taxon>Eukaryota</taxon>
        <taxon>Amoebozoa</taxon>
        <taxon>Evosea</taxon>
        <taxon>Eumycetozoa</taxon>
        <taxon>Dictyostelia</taxon>
        <taxon>Dictyosteliales</taxon>
        <taxon>Dictyosteliaceae</taxon>
        <taxon>Dictyostelium</taxon>
    </lineage>
</organism>
<feature type="compositionally biased region" description="Low complexity" evidence="1">
    <location>
        <begin position="1"/>
        <end position="20"/>
    </location>
</feature>
<dbReference type="Proteomes" id="UP001344447">
    <property type="component" value="Unassembled WGS sequence"/>
</dbReference>
<proteinExistence type="predicted"/>
<dbReference type="AlphaFoldDB" id="A0AAN7TVK1"/>
<dbReference type="EMBL" id="JAVFKY010000004">
    <property type="protein sequence ID" value="KAK5576851.1"/>
    <property type="molecule type" value="Genomic_DNA"/>
</dbReference>
<feature type="region of interest" description="Disordered" evidence="1">
    <location>
        <begin position="48"/>
        <end position="69"/>
    </location>
</feature>
<accession>A0AAN7TVK1</accession>
<reference evidence="2 3" key="1">
    <citation type="submission" date="2023-11" db="EMBL/GenBank/DDBJ databases">
        <title>Dfirmibasis_genome.</title>
        <authorList>
            <person name="Edelbroek B."/>
            <person name="Kjellin J."/>
            <person name="Jerlstrom-Hultqvist J."/>
            <person name="Soderbom F."/>
        </authorList>
    </citation>
    <scope>NUCLEOTIDE SEQUENCE [LARGE SCALE GENOMIC DNA]</scope>
    <source>
        <strain evidence="2 3">TNS-C-14</strain>
    </source>
</reference>
<protein>
    <submittedName>
        <fullName evidence="2">Uncharacterized protein</fullName>
    </submittedName>
</protein>